<feature type="signal peptide" evidence="1">
    <location>
        <begin position="1"/>
        <end position="23"/>
    </location>
</feature>
<evidence type="ECO:0000313" key="2">
    <source>
        <dbReference type="EMBL" id="ODA32239.1"/>
    </source>
</evidence>
<dbReference type="AlphaFoldDB" id="A0A1C3EG93"/>
<organism evidence="2 3">
    <name type="scientific">Veronia pacifica</name>
    <dbReference type="NCBI Taxonomy" id="1080227"/>
    <lineage>
        <taxon>Bacteria</taxon>
        <taxon>Pseudomonadati</taxon>
        <taxon>Pseudomonadota</taxon>
        <taxon>Gammaproteobacteria</taxon>
        <taxon>Vibrionales</taxon>
        <taxon>Vibrionaceae</taxon>
        <taxon>Veronia</taxon>
    </lineage>
</organism>
<proteinExistence type="predicted"/>
<keyword evidence="1" id="KW-0732">Signal</keyword>
<reference evidence="2 3" key="1">
    <citation type="submission" date="2016-05" db="EMBL/GenBank/DDBJ databases">
        <title>Genomic Taxonomy of the Vibrionaceae.</title>
        <authorList>
            <person name="Gomez-Gil B."/>
            <person name="Enciso-Ibarra J."/>
        </authorList>
    </citation>
    <scope>NUCLEOTIDE SEQUENCE [LARGE SCALE GENOMIC DNA]</scope>
    <source>
        <strain evidence="2 3">CAIM 1920</strain>
    </source>
</reference>
<protein>
    <submittedName>
        <fullName evidence="2">Uncharacterized protein</fullName>
    </submittedName>
</protein>
<accession>A0A1C3EG93</accession>
<gene>
    <name evidence="2" type="ORF">A8L45_13680</name>
</gene>
<keyword evidence="3" id="KW-1185">Reference proteome</keyword>
<evidence type="ECO:0000256" key="1">
    <source>
        <dbReference type="SAM" id="SignalP"/>
    </source>
</evidence>
<feature type="chain" id="PRO_5008673082" evidence="1">
    <location>
        <begin position="24"/>
        <end position="128"/>
    </location>
</feature>
<evidence type="ECO:0000313" key="3">
    <source>
        <dbReference type="Proteomes" id="UP000094936"/>
    </source>
</evidence>
<dbReference type="EMBL" id="LYBM01000025">
    <property type="protein sequence ID" value="ODA32239.1"/>
    <property type="molecule type" value="Genomic_DNA"/>
</dbReference>
<sequence>MYLTMNKYLPLAFLICLSLPAIVTGFEDEEIKDTSLSPEDASFLLSRRSKNEETTCRDLFTQNMLQRQIKFSNKEVDVDDRRMAEIQIEEARKTLSETHSFCLANKKLVMLHDLPRDTEKGQIHFEGY</sequence>
<dbReference type="Proteomes" id="UP000094936">
    <property type="component" value="Unassembled WGS sequence"/>
</dbReference>
<name>A0A1C3EG93_9GAMM</name>
<dbReference type="STRING" id="1080227.A8L45_13680"/>
<comment type="caution">
    <text evidence="2">The sequence shown here is derived from an EMBL/GenBank/DDBJ whole genome shotgun (WGS) entry which is preliminary data.</text>
</comment>